<dbReference type="Proteomes" id="UP001154078">
    <property type="component" value="Chromosome 6"/>
</dbReference>
<protein>
    <submittedName>
        <fullName evidence="2">Uncharacterized protein</fullName>
    </submittedName>
</protein>
<evidence type="ECO:0000256" key="1">
    <source>
        <dbReference type="SAM" id="MobiDB-lite"/>
    </source>
</evidence>
<name>A0A9P0BAZ7_BRAAE</name>
<reference evidence="2" key="1">
    <citation type="submission" date="2021-12" db="EMBL/GenBank/DDBJ databases">
        <authorList>
            <person name="King R."/>
        </authorList>
    </citation>
    <scope>NUCLEOTIDE SEQUENCE</scope>
</reference>
<feature type="region of interest" description="Disordered" evidence="1">
    <location>
        <begin position="93"/>
        <end position="143"/>
    </location>
</feature>
<evidence type="ECO:0000313" key="2">
    <source>
        <dbReference type="EMBL" id="CAH0559175.1"/>
    </source>
</evidence>
<evidence type="ECO:0000313" key="3">
    <source>
        <dbReference type="Proteomes" id="UP001154078"/>
    </source>
</evidence>
<gene>
    <name evidence="2" type="ORF">MELIAE_LOCUS9315</name>
</gene>
<organism evidence="2 3">
    <name type="scientific">Brassicogethes aeneus</name>
    <name type="common">Rape pollen beetle</name>
    <name type="synonym">Meligethes aeneus</name>
    <dbReference type="NCBI Taxonomy" id="1431903"/>
    <lineage>
        <taxon>Eukaryota</taxon>
        <taxon>Metazoa</taxon>
        <taxon>Ecdysozoa</taxon>
        <taxon>Arthropoda</taxon>
        <taxon>Hexapoda</taxon>
        <taxon>Insecta</taxon>
        <taxon>Pterygota</taxon>
        <taxon>Neoptera</taxon>
        <taxon>Endopterygota</taxon>
        <taxon>Coleoptera</taxon>
        <taxon>Polyphaga</taxon>
        <taxon>Cucujiformia</taxon>
        <taxon>Nitidulidae</taxon>
        <taxon>Meligethinae</taxon>
        <taxon>Brassicogethes</taxon>
    </lineage>
</organism>
<dbReference type="OrthoDB" id="6782793at2759"/>
<sequence length="143" mass="16508">MELLKRTHGIIGTLLKPYKGRQQSESYTKKLKDLKLSWEETLFDIASCKCKYLNDCHCSKEKKIPAQEREFVIDQRTTRNLVIGSIDVASSRKIAKRNQKKMGRSQDPEKHFEKRLKLKSKDTASGPGDSENETRNDPEKLPD</sequence>
<dbReference type="AlphaFoldDB" id="A0A9P0BAZ7"/>
<feature type="compositionally biased region" description="Basic residues" evidence="1">
    <location>
        <begin position="93"/>
        <end position="103"/>
    </location>
</feature>
<accession>A0A9P0BAZ7</accession>
<feature type="compositionally biased region" description="Basic and acidic residues" evidence="1">
    <location>
        <begin position="132"/>
        <end position="143"/>
    </location>
</feature>
<keyword evidence="3" id="KW-1185">Reference proteome</keyword>
<dbReference type="EMBL" id="OV121137">
    <property type="protein sequence ID" value="CAH0559175.1"/>
    <property type="molecule type" value="Genomic_DNA"/>
</dbReference>
<proteinExistence type="predicted"/>